<protein>
    <submittedName>
        <fullName evidence="1">Uncharacterized protein</fullName>
    </submittedName>
</protein>
<name>X1T5I8_9ZZZZ</name>
<dbReference type="AlphaFoldDB" id="X1T5I8"/>
<sequence length="89" mass="10751">MLVKKISYKWYKAGEKSHIKGEKHESYYLMYKVKGVTKAVYIPVDLEDEVKRWNIQYKKLKKIIAEISRTNKSIIRKYVTEKKLKRGRK</sequence>
<dbReference type="EMBL" id="BARW01008298">
    <property type="protein sequence ID" value="GAI82865.1"/>
    <property type="molecule type" value="Genomic_DNA"/>
</dbReference>
<accession>X1T5I8</accession>
<reference evidence="1" key="1">
    <citation type="journal article" date="2014" name="Front. Microbiol.">
        <title>High frequency of phylogenetically diverse reductive dehalogenase-homologous genes in deep subseafloor sedimentary metagenomes.</title>
        <authorList>
            <person name="Kawai M."/>
            <person name="Futagami T."/>
            <person name="Toyoda A."/>
            <person name="Takaki Y."/>
            <person name="Nishi S."/>
            <person name="Hori S."/>
            <person name="Arai W."/>
            <person name="Tsubouchi T."/>
            <person name="Morono Y."/>
            <person name="Uchiyama I."/>
            <person name="Ito T."/>
            <person name="Fujiyama A."/>
            <person name="Inagaki F."/>
            <person name="Takami H."/>
        </authorList>
    </citation>
    <scope>NUCLEOTIDE SEQUENCE</scope>
    <source>
        <strain evidence="1">Expedition CK06-06</strain>
    </source>
</reference>
<comment type="caution">
    <text evidence="1">The sequence shown here is derived from an EMBL/GenBank/DDBJ whole genome shotgun (WGS) entry which is preliminary data.</text>
</comment>
<proteinExistence type="predicted"/>
<gene>
    <name evidence="1" type="ORF">S12H4_17054</name>
</gene>
<organism evidence="1">
    <name type="scientific">marine sediment metagenome</name>
    <dbReference type="NCBI Taxonomy" id="412755"/>
    <lineage>
        <taxon>unclassified sequences</taxon>
        <taxon>metagenomes</taxon>
        <taxon>ecological metagenomes</taxon>
    </lineage>
</organism>
<evidence type="ECO:0000313" key="1">
    <source>
        <dbReference type="EMBL" id="GAI82865.1"/>
    </source>
</evidence>